<comment type="caution">
    <text evidence="1">The sequence shown here is derived from an EMBL/GenBank/DDBJ whole genome shotgun (WGS) entry which is preliminary data.</text>
</comment>
<dbReference type="InterPro" id="IPR045508">
    <property type="entry name" value="DUF6482"/>
</dbReference>
<protein>
    <submittedName>
        <fullName evidence="1">NADH-quinone reductase</fullName>
    </submittedName>
</protein>
<organism evidence="1 2">
    <name type="scientific">Alteromonas profundi</name>
    <dbReference type="NCBI Taxonomy" id="2696062"/>
    <lineage>
        <taxon>Bacteria</taxon>
        <taxon>Pseudomonadati</taxon>
        <taxon>Pseudomonadota</taxon>
        <taxon>Gammaproteobacteria</taxon>
        <taxon>Alteromonadales</taxon>
        <taxon>Alteromonadaceae</taxon>
        <taxon>Alteromonas/Salinimonas group</taxon>
        <taxon>Alteromonas</taxon>
    </lineage>
</organism>
<keyword evidence="2" id="KW-1185">Reference proteome</keyword>
<evidence type="ECO:0000313" key="1">
    <source>
        <dbReference type="EMBL" id="NDV90830.1"/>
    </source>
</evidence>
<dbReference type="Proteomes" id="UP000470213">
    <property type="component" value="Unassembled WGS sequence"/>
</dbReference>
<dbReference type="RefSeq" id="WP_163084498.1">
    <property type="nucleotide sequence ID" value="NZ_JAAAWN010000006.1"/>
</dbReference>
<dbReference type="EMBL" id="JAAAWN010000006">
    <property type="protein sequence ID" value="NDV90830.1"/>
    <property type="molecule type" value="Genomic_DNA"/>
</dbReference>
<dbReference type="AlphaFoldDB" id="A0A7X5LK38"/>
<accession>A0A7X5LK38</accession>
<proteinExistence type="predicted"/>
<reference evidence="1 2" key="1">
    <citation type="submission" date="2020-01" db="EMBL/GenBank/DDBJ databases">
        <authorList>
            <person name="Chen J."/>
            <person name="Zhu S."/>
            <person name="Yang J."/>
        </authorList>
    </citation>
    <scope>NUCLEOTIDE SEQUENCE [LARGE SCALE GENOMIC DNA]</scope>
    <source>
        <strain evidence="1 2">345S023</strain>
    </source>
</reference>
<sequence length="103" mass="11809">MHKFKFGDISKASTTIDYLEVQSYEMNIYLIFLQIGGNSGMLYDEHKGTPMRFFSAGHIREAFAHCHVKNAVMKHDTPYDEMIGNPPKSLEQMALPFSMTLPY</sequence>
<gene>
    <name evidence="1" type="ORF">GTH32_06400</name>
</gene>
<dbReference type="Pfam" id="PF20090">
    <property type="entry name" value="DUF6482"/>
    <property type="match status" value="1"/>
</dbReference>
<evidence type="ECO:0000313" key="2">
    <source>
        <dbReference type="Proteomes" id="UP000470213"/>
    </source>
</evidence>
<name>A0A7X5LK38_9ALTE</name>